<evidence type="ECO:0000256" key="3">
    <source>
        <dbReference type="ARBA" id="ARBA00011160"/>
    </source>
</evidence>
<dbReference type="PANTHER" id="PTHR47755">
    <property type="entry name" value="CELL DIVISION PROTEIN FTSX"/>
    <property type="match status" value="1"/>
</dbReference>
<protein>
    <recommendedName>
        <fullName evidence="4 12">Cell division protein FtsX</fullName>
    </recommendedName>
</protein>
<keyword evidence="9 13" id="KW-1133">Transmembrane helix</keyword>
<evidence type="ECO:0000256" key="5">
    <source>
        <dbReference type="ARBA" id="ARBA00022475"/>
    </source>
</evidence>
<dbReference type="Pfam" id="PF02687">
    <property type="entry name" value="FtsX"/>
    <property type="match status" value="1"/>
</dbReference>
<keyword evidence="6 12" id="KW-0997">Cell inner membrane</keyword>
<evidence type="ECO:0000256" key="2">
    <source>
        <dbReference type="ARBA" id="ARBA00007379"/>
    </source>
</evidence>
<evidence type="ECO:0000256" key="11">
    <source>
        <dbReference type="ARBA" id="ARBA00023306"/>
    </source>
</evidence>
<dbReference type="Gene3D" id="3.30.70.3040">
    <property type="match status" value="1"/>
</dbReference>
<evidence type="ECO:0000313" key="16">
    <source>
        <dbReference type="EMBL" id="XBS18791.1"/>
    </source>
</evidence>
<comment type="similarity">
    <text evidence="2 12">Belongs to the ABC-4 integral membrane protein family. FtsX subfamily.</text>
</comment>
<feature type="transmembrane region" description="Helical" evidence="13">
    <location>
        <begin position="287"/>
        <end position="311"/>
    </location>
</feature>
<evidence type="ECO:0000256" key="4">
    <source>
        <dbReference type="ARBA" id="ARBA00021907"/>
    </source>
</evidence>
<evidence type="ECO:0000256" key="13">
    <source>
        <dbReference type="SAM" id="Phobius"/>
    </source>
</evidence>
<comment type="subcellular location">
    <subcellularLocation>
        <location evidence="1">Cell inner membrane</location>
        <topology evidence="1">Multi-pass membrane protein</topology>
    </subcellularLocation>
</comment>
<dbReference type="NCBIfam" id="TIGR00439">
    <property type="entry name" value="FtsX_Gneg"/>
    <property type="match status" value="1"/>
</dbReference>
<dbReference type="Proteomes" id="UP001225378">
    <property type="component" value="Chromosome"/>
</dbReference>
<keyword evidence="7 12" id="KW-0132">Cell division</keyword>
<evidence type="ECO:0000256" key="9">
    <source>
        <dbReference type="ARBA" id="ARBA00022989"/>
    </source>
</evidence>
<dbReference type="PIRSF" id="PIRSF003097">
    <property type="entry name" value="FtsX"/>
    <property type="match status" value="1"/>
</dbReference>
<evidence type="ECO:0000256" key="10">
    <source>
        <dbReference type="ARBA" id="ARBA00023136"/>
    </source>
</evidence>
<dbReference type="GO" id="GO:0005886">
    <property type="term" value="C:plasma membrane"/>
    <property type="evidence" value="ECO:0007669"/>
    <property type="project" value="UniProtKB-SubCell"/>
</dbReference>
<feature type="domain" description="FtsX extracellular" evidence="15">
    <location>
        <begin position="79"/>
        <end position="173"/>
    </location>
</feature>
<evidence type="ECO:0000256" key="12">
    <source>
        <dbReference type="PIRNR" id="PIRNR003097"/>
    </source>
</evidence>
<dbReference type="EMBL" id="CP157743">
    <property type="protein sequence ID" value="XBS18791.1"/>
    <property type="molecule type" value="Genomic_DNA"/>
</dbReference>
<keyword evidence="17" id="KW-1185">Reference proteome</keyword>
<accession>A0AAU7NQ14</accession>
<feature type="transmembrane region" description="Helical" evidence="13">
    <location>
        <begin position="189"/>
        <end position="210"/>
    </location>
</feature>
<feature type="domain" description="ABC3 transporter permease C-terminal" evidence="14">
    <location>
        <begin position="199"/>
        <end position="311"/>
    </location>
</feature>
<dbReference type="InterPro" id="IPR003838">
    <property type="entry name" value="ABC3_permease_C"/>
</dbReference>
<dbReference type="RefSeq" id="WP_305908494.1">
    <property type="nucleotide sequence ID" value="NZ_CP157743.1"/>
</dbReference>
<comment type="function">
    <text evidence="12">Part of the ABC transporter FtsEX involved in cellular division.</text>
</comment>
<evidence type="ECO:0000256" key="7">
    <source>
        <dbReference type="ARBA" id="ARBA00022618"/>
    </source>
</evidence>
<keyword evidence="8 13" id="KW-0812">Transmembrane</keyword>
<feature type="transmembrane region" description="Helical" evidence="13">
    <location>
        <begin position="41"/>
        <end position="64"/>
    </location>
</feature>
<dbReference type="Pfam" id="PF18075">
    <property type="entry name" value="FtsX_ECD"/>
    <property type="match status" value="1"/>
</dbReference>
<feature type="transmembrane region" description="Helical" evidence="13">
    <location>
        <begin position="246"/>
        <end position="267"/>
    </location>
</feature>
<keyword evidence="10 12" id="KW-0472">Membrane</keyword>
<name>A0AAU7NQ14_9GAMM</name>
<dbReference type="GO" id="GO:0051301">
    <property type="term" value="P:cell division"/>
    <property type="evidence" value="ECO:0007669"/>
    <property type="project" value="UniProtKB-KW"/>
</dbReference>
<evidence type="ECO:0000256" key="6">
    <source>
        <dbReference type="ARBA" id="ARBA00022519"/>
    </source>
</evidence>
<keyword evidence="5 12" id="KW-1003">Cell membrane</keyword>
<keyword evidence="11 12" id="KW-0131">Cell cycle</keyword>
<organism evidence="16 17">
    <name type="scientific">Methylomarinum roseum</name>
    <dbReference type="NCBI Taxonomy" id="3067653"/>
    <lineage>
        <taxon>Bacteria</taxon>
        <taxon>Pseudomonadati</taxon>
        <taxon>Pseudomonadota</taxon>
        <taxon>Gammaproteobacteria</taxon>
        <taxon>Methylococcales</taxon>
        <taxon>Methylococcaceae</taxon>
        <taxon>Methylomarinum</taxon>
    </lineage>
</organism>
<evidence type="ECO:0000313" key="17">
    <source>
        <dbReference type="Proteomes" id="UP001225378"/>
    </source>
</evidence>
<comment type="subunit">
    <text evidence="3">Forms a membrane-associated complex with FtsE.</text>
</comment>
<gene>
    <name evidence="16" type="primary">ftsX</name>
    <name evidence="16" type="ORF">Q9L42_010420</name>
</gene>
<evidence type="ECO:0000259" key="14">
    <source>
        <dbReference type="Pfam" id="PF02687"/>
    </source>
</evidence>
<dbReference type="AlphaFoldDB" id="A0AAU7NQ14"/>
<reference evidence="16 17" key="1">
    <citation type="journal article" date="2024" name="Microbiology">
        <title>Methylomarinum rosea sp. nov., a novel halophilic methanotrophic bacterium from the hypersaline Lake Elton.</title>
        <authorList>
            <person name="Suleimanov R.Z."/>
            <person name="Oshkin I.Y."/>
            <person name="Danilova O.V."/>
            <person name="Suzina N.E."/>
            <person name="Dedysh S.N."/>
        </authorList>
    </citation>
    <scope>NUCLEOTIDE SEQUENCE [LARGE SCALE GENOMIC DNA]</scope>
    <source>
        <strain evidence="16 17">Ch1-1</strain>
    </source>
</reference>
<sequence length="321" mass="35486">MASAKKQTQHKSTLSDRGLAYLLSHAHALFSSLGRLTRSPFTSIMTVLVLAVTVSLAGSFYLLVNNARQLTGNLESSNQISLFLKTTVSDAAGKKLAKQIGENGLVEQVKVISKSQAMDEFKAYSGFGEALNTLDSNPLPTVIQVLPKNSLQDEAAVEKLMQELGEYPQVDFVQMDMQWVKRLQSMMQLAGRSVTLLNILLGFAVIFITGNTIRLELQNRREEVLIAKLVGATHSFVQRPFVYTGLWLGFFAGVSAWVIVTIMVWVLQGPLEKLSLLYDGSFHMLYFSFSEALLLLLLSTSAGALGAWIVLHYQLRLIKPQ</sequence>
<evidence type="ECO:0000256" key="1">
    <source>
        <dbReference type="ARBA" id="ARBA00004429"/>
    </source>
</evidence>
<dbReference type="InterPro" id="IPR004513">
    <property type="entry name" value="FtsX"/>
</dbReference>
<evidence type="ECO:0000256" key="8">
    <source>
        <dbReference type="ARBA" id="ARBA00022692"/>
    </source>
</evidence>
<evidence type="ECO:0000259" key="15">
    <source>
        <dbReference type="Pfam" id="PF18075"/>
    </source>
</evidence>
<dbReference type="InterPro" id="IPR047590">
    <property type="entry name" value="FtsX_proteobact-type"/>
</dbReference>
<dbReference type="PANTHER" id="PTHR47755:SF1">
    <property type="entry name" value="CELL DIVISION PROTEIN FTSX"/>
    <property type="match status" value="1"/>
</dbReference>
<proteinExistence type="inferred from homology"/>
<dbReference type="InterPro" id="IPR040690">
    <property type="entry name" value="FtsX_ECD"/>
</dbReference>
<dbReference type="KEGG" id="mech:Q9L42_010420"/>
<dbReference type="GO" id="GO:0032153">
    <property type="term" value="C:cell division site"/>
    <property type="evidence" value="ECO:0007669"/>
    <property type="project" value="TreeGrafter"/>
</dbReference>